<keyword evidence="2" id="KW-1185">Reference proteome</keyword>
<comment type="caution">
    <text evidence="1">The sequence shown here is derived from an EMBL/GenBank/DDBJ whole genome shotgun (WGS) entry which is preliminary data.</text>
</comment>
<organism evidence="1 2">
    <name type="scientific">Hevea brasiliensis</name>
    <name type="common">Para rubber tree</name>
    <name type="synonym">Siphonia brasiliensis</name>
    <dbReference type="NCBI Taxonomy" id="3981"/>
    <lineage>
        <taxon>Eukaryota</taxon>
        <taxon>Viridiplantae</taxon>
        <taxon>Streptophyta</taxon>
        <taxon>Embryophyta</taxon>
        <taxon>Tracheophyta</taxon>
        <taxon>Spermatophyta</taxon>
        <taxon>Magnoliopsida</taxon>
        <taxon>eudicotyledons</taxon>
        <taxon>Gunneridae</taxon>
        <taxon>Pentapetalae</taxon>
        <taxon>rosids</taxon>
        <taxon>fabids</taxon>
        <taxon>Malpighiales</taxon>
        <taxon>Euphorbiaceae</taxon>
        <taxon>Crotonoideae</taxon>
        <taxon>Micrandreae</taxon>
        <taxon>Hevea</taxon>
    </lineage>
</organism>
<protein>
    <submittedName>
        <fullName evidence="1">Uncharacterized protein</fullName>
    </submittedName>
</protein>
<proteinExistence type="predicted"/>
<reference evidence="1 2" key="1">
    <citation type="journal article" date="2020" name="Mol. Plant">
        <title>The Chromosome-Based Rubber Tree Genome Provides New Insights into Spurge Genome Evolution and Rubber Biosynthesis.</title>
        <authorList>
            <person name="Liu J."/>
            <person name="Shi C."/>
            <person name="Shi C.C."/>
            <person name="Li W."/>
            <person name="Zhang Q.J."/>
            <person name="Zhang Y."/>
            <person name="Li K."/>
            <person name="Lu H.F."/>
            <person name="Shi C."/>
            <person name="Zhu S.T."/>
            <person name="Xiao Z.Y."/>
            <person name="Nan H."/>
            <person name="Yue Y."/>
            <person name="Zhu X.G."/>
            <person name="Wu Y."/>
            <person name="Hong X.N."/>
            <person name="Fan G.Y."/>
            <person name="Tong Y."/>
            <person name="Zhang D."/>
            <person name="Mao C.L."/>
            <person name="Liu Y.L."/>
            <person name="Hao S.J."/>
            <person name="Liu W.Q."/>
            <person name="Lv M.Q."/>
            <person name="Zhang H.B."/>
            <person name="Liu Y."/>
            <person name="Hu-Tang G.R."/>
            <person name="Wang J.P."/>
            <person name="Wang J.H."/>
            <person name="Sun Y.H."/>
            <person name="Ni S.B."/>
            <person name="Chen W.B."/>
            <person name="Zhang X.C."/>
            <person name="Jiao Y.N."/>
            <person name="Eichler E.E."/>
            <person name="Li G.H."/>
            <person name="Liu X."/>
            <person name="Gao L.Z."/>
        </authorList>
    </citation>
    <scope>NUCLEOTIDE SEQUENCE [LARGE SCALE GENOMIC DNA]</scope>
    <source>
        <strain evidence="2">cv. GT1</strain>
        <tissue evidence="1">Leaf</tissue>
    </source>
</reference>
<name>A0A6A6K9U2_HEVBR</name>
<dbReference type="AlphaFoldDB" id="A0A6A6K9U2"/>
<gene>
    <name evidence="1" type="ORF">GH714_038909</name>
</gene>
<dbReference type="EMBL" id="JAAGAX010000018">
    <property type="protein sequence ID" value="KAF2285165.1"/>
    <property type="molecule type" value="Genomic_DNA"/>
</dbReference>
<evidence type="ECO:0000313" key="1">
    <source>
        <dbReference type="EMBL" id="KAF2285165.1"/>
    </source>
</evidence>
<evidence type="ECO:0000313" key="2">
    <source>
        <dbReference type="Proteomes" id="UP000467840"/>
    </source>
</evidence>
<dbReference type="Proteomes" id="UP000467840">
    <property type="component" value="Chromosome 12"/>
</dbReference>
<accession>A0A6A6K9U2</accession>
<sequence length="144" mass="16110">MGQKQQPTADPTVEPKKRRRVGFFNIVSSKEQVDAFESYCIDLVDLNGFFDEDDKGKLEPPIKLGTRVRVRRVIFRNGLDPADKCIKDFVTIISNRVKADILGKDSGGGGKQVIEVSSDYNPEMSFAMFRSGNGKFSSLQMVEN</sequence>